<dbReference type="RefSeq" id="WP_141125051.1">
    <property type="nucleotide sequence ID" value="NZ_CP079839.1"/>
</dbReference>
<dbReference type="EMBL" id="CP079839">
    <property type="protein sequence ID" value="QXX13403.1"/>
    <property type="molecule type" value="Genomic_DNA"/>
</dbReference>
<evidence type="ECO:0000313" key="1">
    <source>
        <dbReference type="EMBL" id="QXX13403.1"/>
    </source>
</evidence>
<sequence length="62" mass="7119">MHIKPYTIAYGKRADFYLQTVAATAYADANWTWIGGNTQYGKCMWSEALVRTNMGDYTFNLQ</sequence>
<accession>A0A8F7Y9U9</accession>
<name>A0A8F7Y9U9_SALER</name>
<proteinExistence type="predicted"/>
<dbReference type="AlphaFoldDB" id="A0A8F7Y9U9"/>
<gene>
    <name evidence="1" type="ORF">JMJ87_08980</name>
</gene>
<protein>
    <submittedName>
        <fullName evidence="1">Uncharacterized protein</fullName>
    </submittedName>
</protein>
<organism evidence="1">
    <name type="scientific">Salmonella enterica</name>
    <name type="common">Salmonella choleraesuis</name>
    <dbReference type="NCBI Taxonomy" id="28901"/>
    <lineage>
        <taxon>Bacteria</taxon>
        <taxon>Pseudomonadati</taxon>
        <taxon>Pseudomonadota</taxon>
        <taxon>Gammaproteobacteria</taxon>
        <taxon>Enterobacterales</taxon>
        <taxon>Enterobacteriaceae</taxon>
        <taxon>Salmonella</taxon>
    </lineage>
</organism>
<reference evidence="1" key="1">
    <citation type="submission" date="2021-07" db="EMBL/GenBank/DDBJ databases">
        <title>Whole-Genome Sequences of non-enterica strains of Salmonella enterica isolated from poultry houses.</title>
        <authorList>
            <person name="Lamas A."/>
            <person name="Regal P."/>
            <person name="Miranda J.M."/>
            <person name="Vazquez B."/>
            <person name="Cepeda A."/>
            <person name="Franco C.M."/>
        </authorList>
    </citation>
    <scope>NUCLEOTIDE SEQUENCE</scope>
    <source>
        <strain evidence="1">LHICA_E3</strain>
    </source>
</reference>